<gene>
    <name evidence="5" type="ORF">AGR7A_Lc120118</name>
</gene>
<dbReference type="EMBL" id="FCNP01000033">
    <property type="protein sequence ID" value="CVI58506.1"/>
    <property type="molecule type" value="Genomic_DNA"/>
</dbReference>
<dbReference type="SMART" id="SM00342">
    <property type="entry name" value="HTH_ARAC"/>
    <property type="match status" value="1"/>
</dbReference>
<evidence type="ECO:0000313" key="6">
    <source>
        <dbReference type="Proteomes" id="UP000192140"/>
    </source>
</evidence>
<dbReference type="PANTHER" id="PTHR47893:SF1">
    <property type="entry name" value="REGULATORY PROTEIN PCHR"/>
    <property type="match status" value="1"/>
</dbReference>
<keyword evidence="2" id="KW-0238">DNA-binding</keyword>
<dbReference type="GO" id="GO:0043565">
    <property type="term" value="F:sequence-specific DNA binding"/>
    <property type="evidence" value="ECO:0007669"/>
    <property type="project" value="InterPro"/>
</dbReference>
<evidence type="ECO:0000256" key="1">
    <source>
        <dbReference type="ARBA" id="ARBA00023015"/>
    </source>
</evidence>
<dbReference type="PRINTS" id="PR00032">
    <property type="entry name" value="HTHARAC"/>
</dbReference>
<comment type="caution">
    <text evidence="5">The sequence shown here is derived from an EMBL/GenBank/DDBJ whole genome shotgun (WGS) entry which is preliminary data.</text>
</comment>
<dbReference type="PANTHER" id="PTHR47893">
    <property type="entry name" value="REGULATORY PROTEIN PCHR"/>
    <property type="match status" value="1"/>
</dbReference>
<dbReference type="Gene3D" id="1.10.10.60">
    <property type="entry name" value="Homeodomain-like"/>
    <property type="match status" value="1"/>
</dbReference>
<keyword evidence="1" id="KW-0805">Transcription regulation</keyword>
<evidence type="ECO:0000256" key="2">
    <source>
        <dbReference type="ARBA" id="ARBA00023125"/>
    </source>
</evidence>
<organism evidence="5 6">
    <name type="scientific">Agrobacterium deltaense NCPPB 1641</name>
    <dbReference type="NCBI Taxonomy" id="1183425"/>
    <lineage>
        <taxon>Bacteria</taxon>
        <taxon>Pseudomonadati</taxon>
        <taxon>Pseudomonadota</taxon>
        <taxon>Alphaproteobacteria</taxon>
        <taxon>Hyphomicrobiales</taxon>
        <taxon>Rhizobiaceae</taxon>
        <taxon>Rhizobium/Agrobacterium group</taxon>
        <taxon>Agrobacterium</taxon>
    </lineage>
</organism>
<evidence type="ECO:0000256" key="3">
    <source>
        <dbReference type="ARBA" id="ARBA00023163"/>
    </source>
</evidence>
<protein>
    <submittedName>
        <fullName evidence="5">Transcriptional regulator protein</fullName>
    </submittedName>
</protein>
<accession>A0A1S7TVC3</accession>
<evidence type="ECO:0000313" key="5">
    <source>
        <dbReference type="EMBL" id="CVI58506.1"/>
    </source>
</evidence>
<evidence type="ECO:0000259" key="4">
    <source>
        <dbReference type="PROSITE" id="PS01124"/>
    </source>
</evidence>
<dbReference type="RefSeq" id="WP_137396276.1">
    <property type="nucleotide sequence ID" value="NZ_LT009776.1"/>
</dbReference>
<dbReference type="InterPro" id="IPR018060">
    <property type="entry name" value="HTH_AraC"/>
</dbReference>
<dbReference type="InterPro" id="IPR009057">
    <property type="entry name" value="Homeodomain-like_sf"/>
</dbReference>
<feature type="domain" description="HTH araC/xylS-type" evidence="4">
    <location>
        <begin position="237"/>
        <end position="335"/>
    </location>
</feature>
<keyword evidence="6" id="KW-1185">Reference proteome</keyword>
<dbReference type="Proteomes" id="UP000192140">
    <property type="component" value="Unassembled WGS sequence"/>
</dbReference>
<dbReference type="AlphaFoldDB" id="A0A1S7TVC3"/>
<dbReference type="InterPro" id="IPR053142">
    <property type="entry name" value="PchR_regulatory_protein"/>
</dbReference>
<dbReference type="GO" id="GO:0003700">
    <property type="term" value="F:DNA-binding transcription factor activity"/>
    <property type="evidence" value="ECO:0007669"/>
    <property type="project" value="InterPro"/>
</dbReference>
<sequence>MNRAIAPLPPVAADPNPILTRRELRKNGVRVLDGGDQGDAVVACGLVGKVRMDGIHANFGRRMQVDDLDMEVALDAQVCIKIFLEGFVEASLNGVPMPMPQRTEQGRWQSSAIIVSHGSGARLRRRARKGQYLDKMVIGMSREWLQRFSESAETPANFRALLGGEPGFWQWRPNCKVEFLARQMFDIAARKPPFSSVLLESHTLAIVYEALTTAFGTSPEAVMPPTNLTAAEQQRIYALVRYIDRHSAQELAVTAMASELGASQATLQRLVRKAHNCSLNEFIRNRWLDEARQALLFSNRSISEIAFEAGYVHLSNFTAAFRKRFGYPPSSLRRHAGPAGG</sequence>
<proteinExistence type="predicted"/>
<dbReference type="InterPro" id="IPR020449">
    <property type="entry name" value="Tscrpt_reg_AraC-type_HTH"/>
</dbReference>
<dbReference type="Pfam" id="PF12833">
    <property type="entry name" value="HTH_18"/>
    <property type="match status" value="1"/>
</dbReference>
<dbReference type="PROSITE" id="PS01124">
    <property type="entry name" value="HTH_ARAC_FAMILY_2"/>
    <property type="match status" value="1"/>
</dbReference>
<keyword evidence="3" id="KW-0804">Transcription</keyword>
<dbReference type="SUPFAM" id="SSF46689">
    <property type="entry name" value="Homeodomain-like"/>
    <property type="match status" value="1"/>
</dbReference>
<reference evidence="5" key="1">
    <citation type="submission" date="2016-01" db="EMBL/GenBank/DDBJ databases">
        <authorList>
            <person name="Regsiter A."/>
            <person name="william w."/>
        </authorList>
    </citation>
    <scope>NUCLEOTIDE SEQUENCE</scope>
    <source>
        <strain evidence="5">NCPPB 1641</strain>
    </source>
</reference>
<name>A0A1S7TVC3_9HYPH</name>